<dbReference type="Pfam" id="PF01650">
    <property type="entry name" value="Peptidase_C13"/>
    <property type="match status" value="1"/>
</dbReference>
<dbReference type="PANTHER" id="PTHR12000:SF42">
    <property type="entry name" value="LEGUMAIN"/>
    <property type="match status" value="1"/>
</dbReference>
<sequence>MYDDIANNPQNPTKGVIINHPNGKDVYHGVPKDYTGNNVTPKNFINVLLGNKEEMRGIGSGKVLESGPDDNVFVFFTDHGAVGLVAFPSGVLYAKDLNETIAKMHAQQKYKQ</sequence>
<evidence type="ECO:0000256" key="2">
    <source>
        <dbReference type="SAM" id="MobiDB-lite"/>
    </source>
</evidence>
<evidence type="ECO:0000313" key="4">
    <source>
        <dbReference type="EMBL" id="CAF1604064.1"/>
    </source>
</evidence>
<dbReference type="PRINTS" id="PR00776">
    <property type="entry name" value="HEMOGLOBNASE"/>
</dbReference>
<dbReference type="GO" id="GO:0004197">
    <property type="term" value="F:cysteine-type endopeptidase activity"/>
    <property type="evidence" value="ECO:0007669"/>
    <property type="project" value="TreeGrafter"/>
</dbReference>
<evidence type="ECO:0000313" key="5">
    <source>
        <dbReference type="Proteomes" id="UP000663870"/>
    </source>
</evidence>
<evidence type="ECO:0008006" key="6">
    <source>
        <dbReference type="Google" id="ProtNLM"/>
    </source>
</evidence>
<evidence type="ECO:0000256" key="1">
    <source>
        <dbReference type="ARBA" id="ARBA00009941"/>
    </source>
</evidence>
<dbReference type="AlphaFoldDB" id="A0A816B4I8"/>
<dbReference type="EMBL" id="CAJNOL010005373">
    <property type="protein sequence ID" value="CAF1604064.1"/>
    <property type="molecule type" value="Genomic_DNA"/>
</dbReference>
<proteinExistence type="inferred from homology"/>
<keyword evidence="5" id="KW-1185">Reference proteome</keyword>
<dbReference type="EMBL" id="CAJNOH010003981">
    <property type="protein sequence ID" value="CAF1355376.1"/>
    <property type="molecule type" value="Genomic_DNA"/>
</dbReference>
<dbReference type="GO" id="GO:0005773">
    <property type="term" value="C:vacuole"/>
    <property type="evidence" value="ECO:0007669"/>
    <property type="project" value="GOC"/>
</dbReference>
<dbReference type="PANTHER" id="PTHR12000">
    <property type="entry name" value="HEMOGLOBINASE FAMILY MEMBER"/>
    <property type="match status" value="1"/>
</dbReference>
<dbReference type="GO" id="GO:0006624">
    <property type="term" value="P:vacuolar protein processing"/>
    <property type="evidence" value="ECO:0007669"/>
    <property type="project" value="TreeGrafter"/>
</dbReference>
<evidence type="ECO:0000313" key="3">
    <source>
        <dbReference type="EMBL" id="CAF1355376.1"/>
    </source>
</evidence>
<comment type="caution">
    <text evidence="4">The sequence shown here is derived from an EMBL/GenBank/DDBJ whole genome shotgun (WGS) entry which is preliminary data.</text>
</comment>
<gene>
    <name evidence="4" type="ORF">JXQ802_LOCUS48645</name>
    <name evidence="3" type="ORF">PYM288_LOCUS32608</name>
</gene>
<dbReference type="Gene3D" id="3.40.50.1460">
    <property type="match status" value="1"/>
</dbReference>
<feature type="region of interest" description="Disordered" evidence="2">
    <location>
        <begin position="1"/>
        <end position="22"/>
    </location>
</feature>
<protein>
    <recommendedName>
        <fullName evidence="6">Legumain</fullName>
    </recommendedName>
</protein>
<dbReference type="InterPro" id="IPR001096">
    <property type="entry name" value="Peptidase_C13"/>
</dbReference>
<dbReference type="GO" id="GO:0051603">
    <property type="term" value="P:proteolysis involved in protein catabolic process"/>
    <property type="evidence" value="ECO:0007669"/>
    <property type="project" value="TreeGrafter"/>
</dbReference>
<dbReference type="Proteomes" id="UP000663854">
    <property type="component" value="Unassembled WGS sequence"/>
</dbReference>
<comment type="similarity">
    <text evidence="1">Belongs to the peptidase C13 family.</text>
</comment>
<reference evidence="4" key="1">
    <citation type="submission" date="2021-02" db="EMBL/GenBank/DDBJ databases">
        <authorList>
            <person name="Nowell W R."/>
        </authorList>
    </citation>
    <scope>NUCLEOTIDE SEQUENCE</scope>
</reference>
<dbReference type="Proteomes" id="UP000663870">
    <property type="component" value="Unassembled WGS sequence"/>
</dbReference>
<accession>A0A816B4I8</accession>
<feature type="non-terminal residue" evidence="4">
    <location>
        <position position="1"/>
    </location>
</feature>
<name>A0A816B4I8_9BILA</name>
<organism evidence="4 5">
    <name type="scientific">Rotaria sordida</name>
    <dbReference type="NCBI Taxonomy" id="392033"/>
    <lineage>
        <taxon>Eukaryota</taxon>
        <taxon>Metazoa</taxon>
        <taxon>Spiralia</taxon>
        <taxon>Gnathifera</taxon>
        <taxon>Rotifera</taxon>
        <taxon>Eurotatoria</taxon>
        <taxon>Bdelloidea</taxon>
        <taxon>Philodinida</taxon>
        <taxon>Philodinidae</taxon>
        <taxon>Rotaria</taxon>
    </lineage>
</organism>